<comment type="caution">
    <text evidence="1">The sequence shown here is derived from an EMBL/GenBank/DDBJ whole genome shotgun (WGS) entry which is preliminary data.</text>
</comment>
<organism evidence="1 2">
    <name type="scientific">Coprinellus micaceus</name>
    <name type="common">Glistening ink-cap mushroom</name>
    <name type="synonym">Coprinus micaceus</name>
    <dbReference type="NCBI Taxonomy" id="71717"/>
    <lineage>
        <taxon>Eukaryota</taxon>
        <taxon>Fungi</taxon>
        <taxon>Dikarya</taxon>
        <taxon>Basidiomycota</taxon>
        <taxon>Agaricomycotina</taxon>
        <taxon>Agaricomycetes</taxon>
        <taxon>Agaricomycetidae</taxon>
        <taxon>Agaricales</taxon>
        <taxon>Agaricineae</taxon>
        <taxon>Psathyrellaceae</taxon>
        <taxon>Coprinellus</taxon>
    </lineage>
</organism>
<dbReference type="Proteomes" id="UP000298030">
    <property type="component" value="Unassembled WGS sequence"/>
</dbReference>
<protein>
    <submittedName>
        <fullName evidence="1">Uncharacterized protein</fullName>
    </submittedName>
</protein>
<name>A0A4Y7SBK1_COPMI</name>
<accession>A0A4Y7SBK1</accession>
<evidence type="ECO:0000313" key="1">
    <source>
        <dbReference type="EMBL" id="TEB18945.1"/>
    </source>
</evidence>
<dbReference type="EMBL" id="QPFP01000215">
    <property type="protein sequence ID" value="TEB18945.1"/>
    <property type="molecule type" value="Genomic_DNA"/>
</dbReference>
<gene>
    <name evidence="1" type="ORF">FA13DRAFT_512745</name>
</gene>
<reference evidence="1 2" key="1">
    <citation type="journal article" date="2019" name="Nat. Ecol. Evol.">
        <title>Megaphylogeny resolves global patterns of mushroom evolution.</title>
        <authorList>
            <person name="Varga T."/>
            <person name="Krizsan K."/>
            <person name="Foldi C."/>
            <person name="Dima B."/>
            <person name="Sanchez-Garcia M."/>
            <person name="Sanchez-Ramirez S."/>
            <person name="Szollosi G.J."/>
            <person name="Szarkandi J.G."/>
            <person name="Papp V."/>
            <person name="Albert L."/>
            <person name="Andreopoulos W."/>
            <person name="Angelini C."/>
            <person name="Antonin V."/>
            <person name="Barry K.W."/>
            <person name="Bougher N.L."/>
            <person name="Buchanan P."/>
            <person name="Buyck B."/>
            <person name="Bense V."/>
            <person name="Catcheside P."/>
            <person name="Chovatia M."/>
            <person name="Cooper J."/>
            <person name="Damon W."/>
            <person name="Desjardin D."/>
            <person name="Finy P."/>
            <person name="Geml J."/>
            <person name="Haridas S."/>
            <person name="Hughes K."/>
            <person name="Justo A."/>
            <person name="Karasinski D."/>
            <person name="Kautmanova I."/>
            <person name="Kiss B."/>
            <person name="Kocsube S."/>
            <person name="Kotiranta H."/>
            <person name="LaButti K.M."/>
            <person name="Lechner B.E."/>
            <person name="Liimatainen K."/>
            <person name="Lipzen A."/>
            <person name="Lukacs Z."/>
            <person name="Mihaltcheva S."/>
            <person name="Morgado L.N."/>
            <person name="Niskanen T."/>
            <person name="Noordeloos M.E."/>
            <person name="Ohm R.A."/>
            <person name="Ortiz-Santana B."/>
            <person name="Ovrebo C."/>
            <person name="Racz N."/>
            <person name="Riley R."/>
            <person name="Savchenko A."/>
            <person name="Shiryaev A."/>
            <person name="Soop K."/>
            <person name="Spirin V."/>
            <person name="Szebenyi C."/>
            <person name="Tomsovsky M."/>
            <person name="Tulloss R.E."/>
            <person name="Uehling J."/>
            <person name="Grigoriev I.V."/>
            <person name="Vagvolgyi C."/>
            <person name="Papp T."/>
            <person name="Martin F.M."/>
            <person name="Miettinen O."/>
            <person name="Hibbett D.S."/>
            <person name="Nagy L.G."/>
        </authorList>
    </citation>
    <scope>NUCLEOTIDE SEQUENCE [LARGE SCALE GENOMIC DNA]</scope>
    <source>
        <strain evidence="1 2">FP101781</strain>
    </source>
</reference>
<proteinExistence type="predicted"/>
<sequence>MPTALLSSELHRHLVPSFLGWLVWTKYSFCLWKAAIRSDPIDPLVQGRRQLVARSVWFRRSTRCRRVKWRHNLVLFP</sequence>
<keyword evidence="2" id="KW-1185">Reference proteome</keyword>
<dbReference type="AlphaFoldDB" id="A0A4Y7SBK1"/>
<evidence type="ECO:0000313" key="2">
    <source>
        <dbReference type="Proteomes" id="UP000298030"/>
    </source>
</evidence>